<proteinExistence type="predicted"/>
<dbReference type="AlphaFoldDB" id="A0AAW2Z351"/>
<sequence length="280" mass="31184">MNESEYDTKRVKELISKNESFMKRLSTAVKDVTKNTLRQIGIRNADDFSPSLLTNGFVNCGVVITSRGGYTLVYPSALPFAQEIDLVDIVTSLRAAPGPGAFAGWSLEVVGSTLFETVGATRTHPGINVHHGATINSYAVTVEYVHDTYYFSVLTDVVGATTTDRSYGNLPSTKIVLCTDEFSKKVIVLPVDFRVPNLKLTTAFMKLAVKDIHPILPWVPSTSMQLVGNLSVMERLIVRMRMSVYTIERERWNNNLYAIISVSRRNCRDSTMIDYSNINV</sequence>
<evidence type="ECO:0000313" key="2">
    <source>
        <dbReference type="Proteomes" id="UP001431209"/>
    </source>
</evidence>
<protein>
    <submittedName>
        <fullName evidence="1">Uncharacterized protein</fullName>
    </submittedName>
</protein>
<evidence type="ECO:0000313" key="1">
    <source>
        <dbReference type="EMBL" id="KAL0483834.1"/>
    </source>
</evidence>
<reference evidence="1 2" key="1">
    <citation type="submission" date="2024-03" db="EMBL/GenBank/DDBJ databases">
        <title>The Acrasis kona genome and developmental transcriptomes reveal deep origins of eukaryotic multicellular pathways.</title>
        <authorList>
            <person name="Sheikh S."/>
            <person name="Fu C.-J."/>
            <person name="Brown M.W."/>
            <person name="Baldauf S.L."/>
        </authorList>
    </citation>
    <scope>NUCLEOTIDE SEQUENCE [LARGE SCALE GENOMIC DNA]</scope>
    <source>
        <strain evidence="1 2">ATCC MYA-3509</strain>
    </source>
</reference>
<dbReference type="Proteomes" id="UP001431209">
    <property type="component" value="Unassembled WGS sequence"/>
</dbReference>
<keyword evidence="2" id="KW-1185">Reference proteome</keyword>
<name>A0AAW2Z351_9EUKA</name>
<organism evidence="1 2">
    <name type="scientific">Acrasis kona</name>
    <dbReference type="NCBI Taxonomy" id="1008807"/>
    <lineage>
        <taxon>Eukaryota</taxon>
        <taxon>Discoba</taxon>
        <taxon>Heterolobosea</taxon>
        <taxon>Tetramitia</taxon>
        <taxon>Eutetramitia</taxon>
        <taxon>Acrasidae</taxon>
        <taxon>Acrasis</taxon>
    </lineage>
</organism>
<comment type="caution">
    <text evidence="1">The sequence shown here is derived from an EMBL/GenBank/DDBJ whole genome shotgun (WGS) entry which is preliminary data.</text>
</comment>
<dbReference type="EMBL" id="JAOPGA020000995">
    <property type="protein sequence ID" value="KAL0483834.1"/>
    <property type="molecule type" value="Genomic_DNA"/>
</dbReference>
<accession>A0AAW2Z351</accession>
<gene>
    <name evidence="1" type="ORF">AKO1_014049</name>
</gene>